<protein>
    <submittedName>
        <fullName evidence="2">DUF1963 domain-containing protein</fullName>
    </submittedName>
</protein>
<name>A0A7W2I3C8_9CORY</name>
<dbReference type="InterPro" id="IPR015315">
    <property type="entry name" value="DUF1963"/>
</dbReference>
<comment type="caution">
    <text evidence="2">The sequence shown here is derived from an EMBL/GenBank/DDBJ whole genome shotgun (WGS) entry which is preliminary data.</text>
</comment>
<dbReference type="RefSeq" id="WP_181888667.1">
    <property type="nucleotide sequence ID" value="NZ_JACDTZ010000001.1"/>
</dbReference>
<reference evidence="2 3" key="1">
    <citation type="submission" date="2020-07" db="EMBL/GenBank/DDBJ databases">
        <title>Draft genome and description of Corynebacterium haemomassiliense strain Marseile-Q3615 sp. nov.</title>
        <authorList>
            <person name="Boxberger M."/>
            <person name="La Scola B."/>
        </authorList>
    </citation>
    <scope>NUCLEOTIDE SEQUENCE [LARGE SCALE GENOMIC DNA]</scope>
    <source>
        <strain evidence="2 3">Marseille-Q3615</strain>
    </source>
</reference>
<dbReference type="Proteomes" id="UP000523682">
    <property type="component" value="Unassembled WGS sequence"/>
</dbReference>
<dbReference type="SUPFAM" id="SSF103032">
    <property type="entry name" value="Hypothetical protein YwqG"/>
    <property type="match status" value="1"/>
</dbReference>
<evidence type="ECO:0000313" key="2">
    <source>
        <dbReference type="EMBL" id="MBA5243992.1"/>
    </source>
</evidence>
<dbReference type="Gene3D" id="2.30.320.10">
    <property type="entry name" value="YwqG-like"/>
    <property type="match status" value="1"/>
</dbReference>
<dbReference type="PANTHER" id="PTHR36436:SF6">
    <property type="entry name" value="SLL5081 PROTEIN"/>
    <property type="match status" value="1"/>
</dbReference>
<dbReference type="AlphaFoldDB" id="A0A7W2I3C8"/>
<dbReference type="Pfam" id="PF09234">
    <property type="entry name" value="DUF1963"/>
    <property type="match status" value="1"/>
</dbReference>
<gene>
    <name evidence="2" type="ORF">H0193_04040</name>
</gene>
<organism evidence="2 3">
    <name type="scientific">Corynebacterium haemomassiliense</name>
    <dbReference type="NCBI Taxonomy" id="2754726"/>
    <lineage>
        <taxon>Bacteria</taxon>
        <taxon>Bacillati</taxon>
        <taxon>Actinomycetota</taxon>
        <taxon>Actinomycetes</taxon>
        <taxon>Mycobacteriales</taxon>
        <taxon>Corynebacteriaceae</taxon>
        <taxon>Corynebacterium</taxon>
    </lineage>
</organism>
<keyword evidence="3" id="KW-1185">Reference proteome</keyword>
<dbReference type="InterPro" id="IPR035948">
    <property type="entry name" value="YwqG-like_sf"/>
</dbReference>
<accession>A0A7W2I3C8</accession>
<dbReference type="PANTHER" id="PTHR36436">
    <property type="entry name" value="SLL5081 PROTEIN"/>
    <property type="match status" value="1"/>
</dbReference>
<dbReference type="EMBL" id="JACDTZ010000001">
    <property type="protein sequence ID" value="MBA5243992.1"/>
    <property type="molecule type" value="Genomic_DNA"/>
</dbReference>
<feature type="region of interest" description="Disordered" evidence="1">
    <location>
        <begin position="103"/>
        <end position="123"/>
    </location>
</feature>
<evidence type="ECO:0000256" key="1">
    <source>
        <dbReference type="SAM" id="MobiDB-lite"/>
    </source>
</evidence>
<sequence>MRIYEGPTGTSNDLKYPFDEFTTRPSIRFEASERPDSPTTSKVCGTPYLPEYAPYPYRSGEPMYFIAQFNFSEFDPLPGFPTTGILQLFVSDDDMWGDNYRDTVREPSNPEPTQNARYLPDTTEPHVGEVPESVLDSGDHPAIDPLEATTISGVRTEQFVTLGSKEFNTYAFSPHKPHVLLRRDSDLQTLHVFRGRIVSRRVIGDQEEICTTRAWTDDKSELQAMFDSAVAQAEQEGFVLDPSADQLLQPAPYFWKDSTRLGGYSQWINDCILTPGDPRVSLASVSHDGNLMFGDCGCGNFFIHPDDLAARNFDRVIFGWDCG</sequence>
<evidence type="ECO:0000313" key="3">
    <source>
        <dbReference type="Proteomes" id="UP000523682"/>
    </source>
</evidence>
<proteinExistence type="predicted"/>